<dbReference type="Pfam" id="PF01738">
    <property type="entry name" value="DLH"/>
    <property type="match status" value="1"/>
</dbReference>
<dbReference type="PANTHER" id="PTHR46623:SF10">
    <property type="entry name" value="CARBOXYMETHYLENEBUTENOLIDASE HOMOLOG"/>
    <property type="match status" value="1"/>
</dbReference>
<dbReference type="RefSeq" id="WP_160484998.1">
    <property type="nucleotide sequence ID" value="NZ_WUBR01000001.1"/>
</dbReference>
<keyword evidence="3" id="KW-0378">Hydrolase</keyword>
<evidence type="ECO:0000313" key="4">
    <source>
        <dbReference type="Proteomes" id="UP000461409"/>
    </source>
</evidence>
<dbReference type="InterPro" id="IPR002925">
    <property type="entry name" value="Dienelactn_hydro"/>
</dbReference>
<dbReference type="Proteomes" id="UP000461409">
    <property type="component" value="Unassembled WGS sequence"/>
</dbReference>
<dbReference type="Gene3D" id="3.40.50.1820">
    <property type="entry name" value="alpha/beta hydrolase"/>
    <property type="match status" value="1"/>
</dbReference>
<accession>A0A844XAE0</accession>
<dbReference type="AlphaFoldDB" id="A0A844XAE0"/>
<evidence type="ECO:0000313" key="3">
    <source>
        <dbReference type="EMBL" id="MWV27431.1"/>
    </source>
</evidence>
<dbReference type="GO" id="GO:0016787">
    <property type="term" value="F:hydrolase activity"/>
    <property type="evidence" value="ECO:0007669"/>
    <property type="project" value="UniProtKB-KW"/>
</dbReference>
<feature type="domain" description="Dienelactone hydrolase" evidence="2">
    <location>
        <begin position="48"/>
        <end position="277"/>
    </location>
</feature>
<name>A0A844XAE0_9SPHN</name>
<reference evidence="3 4" key="1">
    <citation type="submission" date="2019-12" db="EMBL/GenBank/DDBJ databases">
        <authorList>
            <person name="Lee S.D."/>
        </authorList>
    </citation>
    <scope>NUCLEOTIDE SEQUENCE [LARGE SCALE GENOMIC DNA]</scope>
    <source>
        <strain evidence="3 4">GH3-10</strain>
    </source>
</reference>
<feature type="signal peptide" evidence="1">
    <location>
        <begin position="1"/>
        <end position="27"/>
    </location>
</feature>
<dbReference type="InterPro" id="IPR051049">
    <property type="entry name" value="Dienelactone_hydrolase-like"/>
</dbReference>
<comment type="caution">
    <text evidence="3">The sequence shown here is derived from an EMBL/GenBank/DDBJ whole genome shotgun (WGS) entry which is preliminary data.</text>
</comment>
<sequence>MRIDHMMRNALALFVAATLAACATAPAGPATPATQAVQVQAADGLAGAILATPEDGARHPAVILWPDLSGLRPAYADMAIEIAEAGYVVLVPNAFYRSVSLDGSPATAQPRMPFGETMQRGAPWREAASDAAIIADTRAYVAYLDSLGSVDAAAGIGTVGIDIGGAHAFVAARAMPDRVRAVAAIHPLAIATSRDTSPHLFVDQSKAGYLIEIASADDEREPGDKDDLRTAFAEAGLTGQVAIIDAPHGYYVADDPGYDETAAKAARDAVIALLDQELK</sequence>
<evidence type="ECO:0000259" key="2">
    <source>
        <dbReference type="Pfam" id="PF01738"/>
    </source>
</evidence>
<dbReference type="SUPFAM" id="SSF53474">
    <property type="entry name" value="alpha/beta-Hydrolases"/>
    <property type="match status" value="1"/>
</dbReference>
<keyword evidence="4" id="KW-1185">Reference proteome</keyword>
<proteinExistence type="predicted"/>
<dbReference type="InterPro" id="IPR029058">
    <property type="entry name" value="AB_hydrolase_fold"/>
</dbReference>
<keyword evidence="1" id="KW-0732">Signal</keyword>
<organism evidence="3 4">
    <name type="scientific">Aurantiacibacter rhizosphaerae</name>
    <dbReference type="NCBI Taxonomy" id="2691582"/>
    <lineage>
        <taxon>Bacteria</taxon>
        <taxon>Pseudomonadati</taxon>
        <taxon>Pseudomonadota</taxon>
        <taxon>Alphaproteobacteria</taxon>
        <taxon>Sphingomonadales</taxon>
        <taxon>Erythrobacteraceae</taxon>
        <taxon>Aurantiacibacter</taxon>
    </lineage>
</organism>
<evidence type="ECO:0000256" key="1">
    <source>
        <dbReference type="SAM" id="SignalP"/>
    </source>
</evidence>
<gene>
    <name evidence="3" type="ORF">GRF63_05885</name>
</gene>
<dbReference type="PANTHER" id="PTHR46623">
    <property type="entry name" value="CARBOXYMETHYLENEBUTENOLIDASE-RELATED"/>
    <property type="match status" value="1"/>
</dbReference>
<reference evidence="3 4" key="2">
    <citation type="submission" date="2020-02" db="EMBL/GenBank/DDBJ databases">
        <title>Erythrobacter dongmakensis sp. nov., isolated from a tidal mudflat.</title>
        <authorList>
            <person name="Kim I.S."/>
        </authorList>
    </citation>
    <scope>NUCLEOTIDE SEQUENCE [LARGE SCALE GENOMIC DNA]</scope>
    <source>
        <strain evidence="3 4">GH3-10</strain>
    </source>
</reference>
<dbReference type="EMBL" id="WUBR01000001">
    <property type="protein sequence ID" value="MWV27431.1"/>
    <property type="molecule type" value="Genomic_DNA"/>
</dbReference>
<feature type="chain" id="PRO_5032613074" evidence="1">
    <location>
        <begin position="28"/>
        <end position="279"/>
    </location>
</feature>
<protein>
    <submittedName>
        <fullName evidence="3">Dienelactone hydrolase family protein</fullName>
    </submittedName>
</protein>
<dbReference type="PROSITE" id="PS51257">
    <property type="entry name" value="PROKAR_LIPOPROTEIN"/>
    <property type="match status" value="1"/>
</dbReference>